<dbReference type="EMBL" id="CAKXAJ010012142">
    <property type="protein sequence ID" value="CAH2215596.1"/>
    <property type="molecule type" value="Genomic_DNA"/>
</dbReference>
<dbReference type="OrthoDB" id="6928258at2759"/>
<reference evidence="1" key="1">
    <citation type="submission" date="2022-03" db="EMBL/GenBank/DDBJ databases">
        <authorList>
            <person name="Lindestad O."/>
        </authorList>
    </citation>
    <scope>NUCLEOTIDE SEQUENCE</scope>
</reference>
<evidence type="ECO:0000313" key="1">
    <source>
        <dbReference type="EMBL" id="CAH2215596.1"/>
    </source>
</evidence>
<protein>
    <submittedName>
        <fullName evidence="1">Jg21930 protein</fullName>
    </submittedName>
</protein>
<name>A0A8S4QRL3_9NEOP</name>
<sequence>MLKPDVGASVAGYCAQTPEMQVSKVLKQNMEDLSTQTHSEYLIVPKKEIIEDLEVTFQNEYNYNIDIIVPKQELSDDSGHLDDEDQLDNNMDLLKPVDRDMVEVRHQDSTHAQTTQNQYVSYNATQIKL</sequence>
<organism evidence="1 2">
    <name type="scientific">Pararge aegeria aegeria</name>
    <dbReference type="NCBI Taxonomy" id="348720"/>
    <lineage>
        <taxon>Eukaryota</taxon>
        <taxon>Metazoa</taxon>
        <taxon>Ecdysozoa</taxon>
        <taxon>Arthropoda</taxon>
        <taxon>Hexapoda</taxon>
        <taxon>Insecta</taxon>
        <taxon>Pterygota</taxon>
        <taxon>Neoptera</taxon>
        <taxon>Endopterygota</taxon>
        <taxon>Lepidoptera</taxon>
        <taxon>Glossata</taxon>
        <taxon>Ditrysia</taxon>
        <taxon>Papilionoidea</taxon>
        <taxon>Nymphalidae</taxon>
        <taxon>Satyrinae</taxon>
        <taxon>Satyrini</taxon>
        <taxon>Parargina</taxon>
        <taxon>Pararge</taxon>
    </lineage>
</organism>
<dbReference type="AlphaFoldDB" id="A0A8S4QRL3"/>
<dbReference type="Proteomes" id="UP000838756">
    <property type="component" value="Unassembled WGS sequence"/>
</dbReference>
<accession>A0A8S4QRL3</accession>
<comment type="caution">
    <text evidence="1">The sequence shown here is derived from an EMBL/GenBank/DDBJ whole genome shotgun (WGS) entry which is preliminary data.</text>
</comment>
<gene>
    <name evidence="1" type="primary">jg21930</name>
    <name evidence="1" type="ORF">PAEG_LOCUS3726</name>
</gene>
<evidence type="ECO:0000313" key="2">
    <source>
        <dbReference type="Proteomes" id="UP000838756"/>
    </source>
</evidence>
<keyword evidence="2" id="KW-1185">Reference proteome</keyword>
<proteinExistence type="predicted"/>